<dbReference type="PANTHER" id="PTHR42695:SF5">
    <property type="entry name" value="GLUTAMINE AMIDOTRANSFERASE YLR126C-RELATED"/>
    <property type="match status" value="1"/>
</dbReference>
<evidence type="ECO:0000313" key="2">
    <source>
        <dbReference type="EMBL" id="UZE96623.1"/>
    </source>
</evidence>
<accession>A0ABY6N3C8</accession>
<protein>
    <submittedName>
        <fullName evidence="2">GMP synthase</fullName>
    </submittedName>
</protein>
<evidence type="ECO:0000313" key="3">
    <source>
        <dbReference type="Proteomes" id="UP001163739"/>
    </source>
</evidence>
<reference evidence="2" key="1">
    <citation type="submission" date="2022-06" db="EMBL/GenBank/DDBJ databases">
        <title>Alkalimarinus sp. nov., isolated from gut of a Alitta virens.</title>
        <authorList>
            <person name="Yang A.I."/>
            <person name="Shin N.-R."/>
        </authorList>
    </citation>
    <scope>NUCLEOTIDE SEQUENCE</scope>
    <source>
        <strain evidence="2">A2M4</strain>
    </source>
</reference>
<dbReference type="Proteomes" id="UP001163739">
    <property type="component" value="Chromosome"/>
</dbReference>
<dbReference type="InterPro" id="IPR044992">
    <property type="entry name" value="ChyE-like"/>
</dbReference>
<dbReference type="InterPro" id="IPR017926">
    <property type="entry name" value="GATASE"/>
</dbReference>
<evidence type="ECO:0000259" key="1">
    <source>
        <dbReference type="Pfam" id="PF00117"/>
    </source>
</evidence>
<dbReference type="PANTHER" id="PTHR42695">
    <property type="entry name" value="GLUTAMINE AMIDOTRANSFERASE YLR126C-RELATED"/>
    <property type="match status" value="1"/>
</dbReference>
<name>A0ABY6N3C8_9ALTE</name>
<dbReference type="Pfam" id="PF00117">
    <property type="entry name" value="GATase"/>
    <property type="match status" value="1"/>
</dbReference>
<feature type="domain" description="Glutamine amidotransferase" evidence="1">
    <location>
        <begin position="58"/>
        <end position="194"/>
    </location>
</feature>
<dbReference type="CDD" id="cd01741">
    <property type="entry name" value="GATase1_1"/>
    <property type="match status" value="1"/>
</dbReference>
<dbReference type="EMBL" id="CP100390">
    <property type="protein sequence ID" value="UZE96623.1"/>
    <property type="molecule type" value="Genomic_DNA"/>
</dbReference>
<keyword evidence="3" id="KW-1185">Reference proteome</keyword>
<dbReference type="SUPFAM" id="SSF52317">
    <property type="entry name" value="Class I glutamine amidotransferase-like"/>
    <property type="match status" value="1"/>
</dbReference>
<sequence length="244" mass="27165">MTDQQLKLGILDCDVLHESLRPLYASYAHMMQTLFMQVAPSINFSVYPVIEGVYPEDVDECDGYIITGSKSSAYDNDEWIGALRNYVRTLASQNKKMVGICFGHQLLAHVLGGITQKSENGWGLGVKSSNVLATPEWMQPAMASFSLLVSHQDQVVQLPSSAIVIASSDYCPNAAFQLGDNVLGFQGHPEFNRGYSRKLMEMRKDTIPEEVIEKAQATLFDDTDHLVIAQWIVNFFNQPVISPE</sequence>
<gene>
    <name evidence="2" type="ORF">NKI27_02405</name>
</gene>
<organism evidence="2 3">
    <name type="scientific">Alkalimarinus alittae</name>
    <dbReference type="NCBI Taxonomy" id="2961619"/>
    <lineage>
        <taxon>Bacteria</taxon>
        <taxon>Pseudomonadati</taxon>
        <taxon>Pseudomonadota</taxon>
        <taxon>Gammaproteobacteria</taxon>
        <taxon>Alteromonadales</taxon>
        <taxon>Alteromonadaceae</taxon>
        <taxon>Alkalimarinus</taxon>
    </lineage>
</organism>
<proteinExistence type="predicted"/>
<dbReference type="InterPro" id="IPR029062">
    <property type="entry name" value="Class_I_gatase-like"/>
</dbReference>
<dbReference type="Gene3D" id="3.40.50.880">
    <property type="match status" value="1"/>
</dbReference>
<dbReference type="PROSITE" id="PS51273">
    <property type="entry name" value="GATASE_TYPE_1"/>
    <property type="match status" value="1"/>
</dbReference>
<dbReference type="RefSeq" id="WP_265048107.1">
    <property type="nucleotide sequence ID" value="NZ_CP100390.1"/>
</dbReference>